<evidence type="ECO:0000313" key="4">
    <source>
        <dbReference type="Proteomes" id="UP000317624"/>
    </source>
</evidence>
<keyword evidence="1" id="KW-0732">Signal</keyword>
<dbReference type="OrthoDB" id="9758957at2"/>
<dbReference type="GO" id="GO:0006580">
    <property type="term" value="P:ethanolamine metabolic process"/>
    <property type="evidence" value="ECO:0007669"/>
    <property type="project" value="TreeGrafter"/>
</dbReference>
<dbReference type="GO" id="GO:0008889">
    <property type="term" value="F:glycerophosphodiester phosphodiesterase activity"/>
    <property type="evidence" value="ECO:0007669"/>
    <property type="project" value="TreeGrafter"/>
</dbReference>
<feature type="domain" description="GP-PDE" evidence="2">
    <location>
        <begin position="39"/>
        <end position="294"/>
    </location>
</feature>
<dbReference type="GO" id="GO:0005886">
    <property type="term" value="C:plasma membrane"/>
    <property type="evidence" value="ECO:0007669"/>
    <property type="project" value="TreeGrafter"/>
</dbReference>
<dbReference type="InterPro" id="IPR017946">
    <property type="entry name" value="PLC-like_Pdiesterase_TIM-brl"/>
</dbReference>
<dbReference type="Proteomes" id="UP000317624">
    <property type="component" value="Unassembled WGS sequence"/>
</dbReference>
<evidence type="ECO:0000256" key="1">
    <source>
        <dbReference type="SAM" id="SignalP"/>
    </source>
</evidence>
<dbReference type="SUPFAM" id="SSF51695">
    <property type="entry name" value="PLC-like phosphodiesterases"/>
    <property type="match status" value="1"/>
</dbReference>
<gene>
    <name evidence="3" type="ORF">FNT36_06685</name>
</gene>
<keyword evidence="4" id="KW-1185">Reference proteome</keyword>
<dbReference type="RefSeq" id="WP_144845727.1">
    <property type="nucleotide sequence ID" value="NZ_VMRJ01000002.1"/>
</dbReference>
<dbReference type="GO" id="GO:0070291">
    <property type="term" value="P:N-acylethanolamine metabolic process"/>
    <property type="evidence" value="ECO:0007669"/>
    <property type="project" value="TreeGrafter"/>
</dbReference>
<proteinExistence type="predicted"/>
<feature type="chain" id="PRO_5035257177" evidence="1">
    <location>
        <begin position="21"/>
        <end position="301"/>
    </location>
</feature>
<dbReference type="Gene3D" id="3.20.20.190">
    <property type="entry name" value="Phosphatidylinositol (PI) phosphodiesterase"/>
    <property type="match status" value="1"/>
</dbReference>
<accession>A0A558BXC1</accession>
<dbReference type="PROSITE" id="PS51704">
    <property type="entry name" value="GP_PDE"/>
    <property type="match status" value="1"/>
</dbReference>
<dbReference type="InterPro" id="IPR030395">
    <property type="entry name" value="GP_PDE_dom"/>
</dbReference>
<dbReference type="GO" id="GO:0006644">
    <property type="term" value="P:phospholipid metabolic process"/>
    <property type="evidence" value="ECO:0007669"/>
    <property type="project" value="TreeGrafter"/>
</dbReference>
<dbReference type="InterPro" id="IPR032160">
    <property type="entry name" value="DUF4996"/>
</dbReference>
<feature type="signal peptide" evidence="1">
    <location>
        <begin position="1"/>
        <end position="20"/>
    </location>
</feature>
<dbReference type="AlphaFoldDB" id="A0A558BXC1"/>
<sequence>MKQFVLPFIISLLLGGPALAQRPVQAIIRTLKDPKSNQVLVVAHRADWRNEPENSIRGIESAIKMGVDMVEIDLKKSKDGVLILMHDNLLDRTTTGKGRPADYTWAELQQFTLKNQHGGPTRQRIASFEQCMLAAKGRVMVNIDKGYDYFQEAYDVLVKTGTVDHAVIKSAYPYEKVKAEHGALLTSQLLYMPIVDLHKPEAAALLREYETKLRPVAYELNFPTDSVLLHSAYQTIPTTGSKIWYNSLWASLDAGHDDERSLEENQPADGWGWLLAHGATLIQTDRPAELLAYLRQHKRHR</sequence>
<dbReference type="Pfam" id="PF16387">
    <property type="entry name" value="DUF4996"/>
    <property type="match status" value="1"/>
</dbReference>
<dbReference type="Pfam" id="PF03009">
    <property type="entry name" value="GDPD"/>
    <property type="match status" value="1"/>
</dbReference>
<evidence type="ECO:0000313" key="3">
    <source>
        <dbReference type="EMBL" id="TVT41142.1"/>
    </source>
</evidence>
<dbReference type="EMBL" id="VMRJ01000002">
    <property type="protein sequence ID" value="TVT41142.1"/>
    <property type="molecule type" value="Genomic_DNA"/>
</dbReference>
<comment type="caution">
    <text evidence="3">The sequence shown here is derived from an EMBL/GenBank/DDBJ whole genome shotgun (WGS) entry which is preliminary data.</text>
</comment>
<dbReference type="PANTHER" id="PTHR46320">
    <property type="entry name" value="GLYCEROPHOSPHODIESTER PHOSPHODIESTERASE 1"/>
    <property type="match status" value="1"/>
</dbReference>
<reference evidence="3 4" key="1">
    <citation type="submission" date="2019-07" db="EMBL/GenBank/DDBJ databases">
        <title>Hymenobacter sp. straun FUR1 Genome sequencing and assembly.</title>
        <authorList>
            <person name="Chhetri G."/>
        </authorList>
    </citation>
    <scope>NUCLEOTIDE SEQUENCE [LARGE SCALE GENOMIC DNA]</scope>
    <source>
        <strain evidence="3 4">Fur1</strain>
    </source>
</reference>
<name>A0A558BXC1_9BACT</name>
<dbReference type="CDD" id="cd08566">
    <property type="entry name" value="GDPD_AtGDE_like"/>
    <property type="match status" value="1"/>
</dbReference>
<organism evidence="3 4">
    <name type="scientific">Hymenobacter setariae</name>
    <dbReference type="NCBI Taxonomy" id="2594794"/>
    <lineage>
        <taxon>Bacteria</taxon>
        <taxon>Pseudomonadati</taxon>
        <taxon>Bacteroidota</taxon>
        <taxon>Cytophagia</taxon>
        <taxon>Cytophagales</taxon>
        <taxon>Hymenobacteraceae</taxon>
        <taxon>Hymenobacter</taxon>
    </lineage>
</organism>
<protein>
    <submittedName>
        <fullName evidence="3">Glycerophosphodiester phosphodiesterase family protein</fullName>
    </submittedName>
</protein>
<dbReference type="PANTHER" id="PTHR46320:SF1">
    <property type="entry name" value="GLYCEROPHOSPHODIESTER PHOSPHODIESTERASE 1"/>
    <property type="match status" value="1"/>
</dbReference>
<evidence type="ECO:0000259" key="2">
    <source>
        <dbReference type="PROSITE" id="PS51704"/>
    </source>
</evidence>